<dbReference type="Gene3D" id="1.10.1740.10">
    <property type="match status" value="1"/>
</dbReference>
<proteinExistence type="predicted"/>
<dbReference type="InterPro" id="IPR007627">
    <property type="entry name" value="RNA_pol_sigma70_r2"/>
</dbReference>
<dbReference type="GO" id="GO:0006352">
    <property type="term" value="P:DNA-templated transcription initiation"/>
    <property type="evidence" value="ECO:0007669"/>
    <property type="project" value="InterPro"/>
</dbReference>
<dbReference type="Pfam" id="PF04542">
    <property type="entry name" value="Sigma70_r2"/>
    <property type="match status" value="1"/>
</dbReference>
<gene>
    <name evidence="2" type="ORF">DS742_17525</name>
</gene>
<dbReference type="SUPFAM" id="SSF88946">
    <property type="entry name" value="Sigma2 domain of RNA polymerase sigma factors"/>
    <property type="match status" value="1"/>
</dbReference>
<evidence type="ECO:0000259" key="1">
    <source>
        <dbReference type="Pfam" id="PF04542"/>
    </source>
</evidence>
<dbReference type="InterPro" id="IPR013324">
    <property type="entry name" value="RNA_pol_sigma_r3/r4-like"/>
</dbReference>
<protein>
    <submittedName>
        <fullName evidence="2">Sigma-70 family RNA polymerase sigma factor</fullName>
    </submittedName>
</protein>
<dbReference type="OrthoDB" id="1906424at2"/>
<dbReference type="AlphaFoldDB" id="A0A3E2N9C1"/>
<evidence type="ECO:0000313" key="3">
    <source>
        <dbReference type="Proteomes" id="UP000260680"/>
    </source>
</evidence>
<accession>A0A3E2N9C1</accession>
<name>A0A3E2N9C1_9FIRM</name>
<dbReference type="NCBIfam" id="TIGR02937">
    <property type="entry name" value="sigma70-ECF"/>
    <property type="match status" value="1"/>
</dbReference>
<dbReference type="InterPro" id="IPR014284">
    <property type="entry name" value="RNA_pol_sigma-70_dom"/>
</dbReference>
<dbReference type="RefSeq" id="WP_117418278.1">
    <property type="nucleotide sequence ID" value="NZ_QOHO01000057.1"/>
</dbReference>
<dbReference type="Proteomes" id="UP000260680">
    <property type="component" value="Unassembled WGS sequence"/>
</dbReference>
<dbReference type="GO" id="GO:0003700">
    <property type="term" value="F:DNA-binding transcription factor activity"/>
    <property type="evidence" value="ECO:0007669"/>
    <property type="project" value="InterPro"/>
</dbReference>
<sequence>MQKNMKLTMKQQCLVESNLSIVHWVIVKNIHVNCTILGMSYEDLYQEGCIWLCKAASSYDPSLSLFPTYAKKVIRNGLISYCRRRCDKEKHFVYLDVGDNGELLQGAIERSTMDGSAFDISFLETLDLLDSRKAAYHGVARLGIEALALKIRGYSITEIAALYDVPPSHVGAWISRSAQKLRNDPAFLAGLY</sequence>
<comment type="caution">
    <text evidence="2">The sequence shown here is derived from an EMBL/GenBank/DDBJ whole genome shotgun (WGS) entry which is preliminary data.</text>
</comment>
<dbReference type="SUPFAM" id="SSF88659">
    <property type="entry name" value="Sigma3 and sigma4 domains of RNA polymerase sigma factors"/>
    <property type="match status" value="1"/>
</dbReference>
<dbReference type="InterPro" id="IPR013325">
    <property type="entry name" value="RNA_pol_sigma_r2"/>
</dbReference>
<feature type="domain" description="RNA polymerase sigma-70 region 2" evidence="1">
    <location>
        <begin position="35"/>
        <end position="85"/>
    </location>
</feature>
<reference evidence="2 3" key="1">
    <citation type="submission" date="2018-07" db="EMBL/GenBank/DDBJ databases">
        <title>New species, Clostridium PI-S10-A1B.</title>
        <authorList>
            <person name="Krishna G."/>
            <person name="Summeta K."/>
            <person name="Shikha S."/>
            <person name="Prabhu P.B."/>
            <person name="Suresh K."/>
        </authorList>
    </citation>
    <scope>NUCLEOTIDE SEQUENCE [LARGE SCALE GENOMIC DNA]</scope>
    <source>
        <strain evidence="2 3">PI-S10-A1B</strain>
    </source>
</reference>
<evidence type="ECO:0000313" key="2">
    <source>
        <dbReference type="EMBL" id="RFZ77615.1"/>
    </source>
</evidence>
<dbReference type="EMBL" id="QOHO01000057">
    <property type="protein sequence ID" value="RFZ77615.1"/>
    <property type="molecule type" value="Genomic_DNA"/>
</dbReference>
<organism evidence="2 3">
    <name type="scientific">Lacrimispora amygdalina</name>
    <dbReference type="NCBI Taxonomy" id="253257"/>
    <lineage>
        <taxon>Bacteria</taxon>
        <taxon>Bacillati</taxon>
        <taxon>Bacillota</taxon>
        <taxon>Clostridia</taxon>
        <taxon>Lachnospirales</taxon>
        <taxon>Lachnospiraceae</taxon>
        <taxon>Lacrimispora</taxon>
    </lineage>
</organism>